<evidence type="ECO:0000313" key="1">
    <source>
        <dbReference type="EMBL" id="KPP67261.1"/>
    </source>
</evidence>
<feature type="non-terminal residue" evidence="1">
    <location>
        <position position="1"/>
    </location>
</feature>
<dbReference type="Proteomes" id="UP000034805">
    <property type="component" value="Unassembled WGS sequence"/>
</dbReference>
<dbReference type="InterPro" id="IPR042567">
    <property type="entry name" value="SPIN/Ssty_sf"/>
</dbReference>
<dbReference type="PANTHER" id="PTHR28422:SF1">
    <property type="entry name" value="SIMILAR TO HUMAN CHROMOSOME 15 OPEN READING FRAME 39"/>
    <property type="match status" value="1"/>
</dbReference>
<gene>
    <name evidence="1" type="ORF">Z043_114164</name>
</gene>
<dbReference type="EMBL" id="JARO02005145">
    <property type="protein sequence ID" value="KPP67261.1"/>
    <property type="molecule type" value="Genomic_DNA"/>
</dbReference>
<dbReference type="Pfam" id="PF17663">
    <property type="entry name" value="DUF5525"/>
    <property type="match status" value="1"/>
</dbReference>
<dbReference type="PANTHER" id="PTHR28422">
    <property type="entry name" value="SIMILAR TO HUMAN CHROMOSOME 15 OPEN READING FRAME 39"/>
    <property type="match status" value="1"/>
</dbReference>
<sequence>IPKPVYGHKSCCLENQCPSGPSYRIHYRGSRIHPTTFDQELMSEYSPISLLQRKECEALMQRQILEHKQRLTLQEAQPEDYRTIEHSGPIKMPAFLEPNYRSFPHVDSSCSLLSPSVGQYHHLQFPSKVYHTLPVSSSGSYEEMQQMTLSHSDKLYTDHIPDGPKHTQRPLHPAFYYVQESLNVPNGAVYADIRGNHRHTVSSPVNKQSAADQYLVPHPASDETSSSCSISPSSHSCLNSYEVSAYQLHKMHLNSGQKRTFSDGPGFTLSIPHAEQVEDYSEKKSRVLPSSVGLCSQGFGSGAFHRVQPRFDHENFCHDSKPQCNLRESPKMDDRLTSPNGSVNHSITNRCQRETGGTDVQSSHSDPCSSLFTAENVTTLNNTNKVIINQSSNLKQIASENVQNRLENPKNEELYDKWVEGPDLPPSPPMPVIHSVFSLAPYKAYLEATGMLPAQNMLGGEQELRAWLDKTGLGLCASSQDKSQSISSLLRAAVKDSWIRCNDTVAAFQQIISQLKDFVSSNKCPFPHVVRAGMVFVPMLVVKESLFPQVPGTSIDQLLQELKVELRPTTLSEERHFAKLQGHACSSKLRRLLSLKHLPDVYPDVLNLFYHVCASKRLDLENVKVKMEQDSSHLEQDGMGVPDSAWAPVMSDDFSTGSDTETERTYAVSCQSHCSTSTTLPNSQTHSGMILKLRKVLFNKGPVGSESIHPRTCKSGSCGPPVYTENRKAAGGRNYREITWKIHGQVAKRVKGGSSQGLRSTRSSSKAVRLCRSTKTLDLRKSTKALHLHRSMVHIKYCSYLSANHSKQRRRWVLRSAVRTARQAMKERYPELVGKRICHLYEEKDKSEVWYKGVVVRVHEPHPNPLKTVFEVKYDSEPEWQYYLELLMDYKKGWLKVED</sequence>
<dbReference type="AlphaFoldDB" id="A0A0P7TZZ8"/>
<comment type="caution">
    <text evidence="1">The sequence shown here is derived from an EMBL/GenBank/DDBJ whole genome shotgun (WGS) entry which is preliminary data.</text>
</comment>
<organism evidence="1 2">
    <name type="scientific">Scleropages formosus</name>
    <name type="common">Asian bonytongue</name>
    <name type="synonym">Osteoglossum formosum</name>
    <dbReference type="NCBI Taxonomy" id="113540"/>
    <lineage>
        <taxon>Eukaryota</taxon>
        <taxon>Metazoa</taxon>
        <taxon>Chordata</taxon>
        <taxon>Craniata</taxon>
        <taxon>Vertebrata</taxon>
        <taxon>Euteleostomi</taxon>
        <taxon>Actinopterygii</taxon>
        <taxon>Neopterygii</taxon>
        <taxon>Teleostei</taxon>
        <taxon>Osteoglossocephala</taxon>
        <taxon>Osteoglossomorpha</taxon>
        <taxon>Osteoglossiformes</taxon>
        <taxon>Osteoglossidae</taxon>
        <taxon>Scleropages</taxon>
    </lineage>
</organism>
<reference evidence="1 2" key="1">
    <citation type="submission" date="2015-08" db="EMBL/GenBank/DDBJ databases">
        <title>The genome of the Asian arowana (Scleropages formosus).</title>
        <authorList>
            <person name="Tan M.H."/>
            <person name="Gan H.M."/>
            <person name="Croft L.J."/>
            <person name="Austin C.M."/>
        </authorList>
    </citation>
    <scope>NUCLEOTIDE SEQUENCE [LARGE SCALE GENOMIC DNA]</scope>
    <source>
        <strain evidence="1">Aro1</strain>
    </source>
</reference>
<accession>A0A0P7TZZ8</accession>
<evidence type="ECO:0000313" key="2">
    <source>
        <dbReference type="Proteomes" id="UP000034805"/>
    </source>
</evidence>
<protein>
    <submittedName>
        <fullName evidence="1">Uncharacterized protein</fullName>
    </submittedName>
</protein>
<dbReference type="InterPro" id="IPR037656">
    <property type="entry name" value="DUF5525"/>
</dbReference>
<proteinExistence type="predicted"/>
<dbReference type="Gene3D" id="2.80.10.70">
    <property type="entry name" value="Spindlin/Ssty"/>
    <property type="match status" value="1"/>
</dbReference>
<name>A0A0P7TZZ8_SCLFO</name>